<proteinExistence type="predicted"/>
<evidence type="ECO:0000313" key="1">
    <source>
        <dbReference type="EMBL" id="GMH21915.1"/>
    </source>
</evidence>
<dbReference type="EMBL" id="BSYO01000024">
    <property type="protein sequence ID" value="GMH21915.1"/>
    <property type="molecule type" value="Genomic_DNA"/>
</dbReference>
<organism evidence="1 2">
    <name type="scientific">Nepenthes gracilis</name>
    <name type="common">Slender pitcher plant</name>
    <dbReference type="NCBI Taxonomy" id="150966"/>
    <lineage>
        <taxon>Eukaryota</taxon>
        <taxon>Viridiplantae</taxon>
        <taxon>Streptophyta</taxon>
        <taxon>Embryophyta</taxon>
        <taxon>Tracheophyta</taxon>
        <taxon>Spermatophyta</taxon>
        <taxon>Magnoliopsida</taxon>
        <taxon>eudicotyledons</taxon>
        <taxon>Gunneridae</taxon>
        <taxon>Pentapetalae</taxon>
        <taxon>Caryophyllales</taxon>
        <taxon>Nepenthaceae</taxon>
        <taxon>Nepenthes</taxon>
    </lineage>
</organism>
<gene>
    <name evidence="1" type="ORF">Nepgr_023758</name>
</gene>
<dbReference type="AlphaFoldDB" id="A0AAD3XZE5"/>
<sequence length="71" mass="7764">MITLSFEACWQVEPILKVLAMAFLSKVGNIPKQTVFVGGLSYGTDGTSLQEASSQYGQVIEVMYKSQLSED</sequence>
<comment type="caution">
    <text evidence="1">The sequence shown here is derived from an EMBL/GenBank/DDBJ whole genome shotgun (WGS) entry which is preliminary data.</text>
</comment>
<dbReference type="Gene3D" id="3.30.70.330">
    <property type="match status" value="1"/>
</dbReference>
<protein>
    <submittedName>
        <fullName evidence="1">Uncharacterized protein</fullName>
    </submittedName>
</protein>
<name>A0AAD3XZE5_NEPGR</name>
<dbReference type="Proteomes" id="UP001279734">
    <property type="component" value="Unassembled WGS sequence"/>
</dbReference>
<reference evidence="1" key="1">
    <citation type="submission" date="2023-05" db="EMBL/GenBank/DDBJ databases">
        <title>Nepenthes gracilis genome sequencing.</title>
        <authorList>
            <person name="Fukushima K."/>
        </authorList>
    </citation>
    <scope>NUCLEOTIDE SEQUENCE</scope>
    <source>
        <strain evidence="1">SING2019-196</strain>
    </source>
</reference>
<dbReference type="SUPFAM" id="SSF54928">
    <property type="entry name" value="RNA-binding domain, RBD"/>
    <property type="match status" value="1"/>
</dbReference>
<dbReference type="InterPro" id="IPR012677">
    <property type="entry name" value="Nucleotide-bd_a/b_plait_sf"/>
</dbReference>
<dbReference type="GO" id="GO:0003676">
    <property type="term" value="F:nucleic acid binding"/>
    <property type="evidence" value="ECO:0007669"/>
    <property type="project" value="InterPro"/>
</dbReference>
<keyword evidence="2" id="KW-1185">Reference proteome</keyword>
<evidence type="ECO:0000313" key="2">
    <source>
        <dbReference type="Proteomes" id="UP001279734"/>
    </source>
</evidence>
<dbReference type="InterPro" id="IPR035979">
    <property type="entry name" value="RBD_domain_sf"/>
</dbReference>
<accession>A0AAD3XZE5</accession>